<keyword evidence="2" id="KW-0614">Plasmid</keyword>
<proteinExistence type="predicted"/>
<evidence type="ECO:0000259" key="1">
    <source>
        <dbReference type="Pfam" id="PF01965"/>
    </source>
</evidence>
<dbReference type="PANTHER" id="PTHR43130">
    <property type="entry name" value="ARAC-FAMILY TRANSCRIPTIONAL REGULATOR"/>
    <property type="match status" value="1"/>
</dbReference>
<feature type="domain" description="DJ-1/PfpI" evidence="1">
    <location>
        <begin position="56"/>
        <end position="217"/>
    </location>
</feature>
<dbReference type="PROSITE" id="PS51257">
    <property type="entry name" value="PROKAR_LIPOPROTEIN"/>
    <property type="match status" value="1"/>
</dbReference>
<evidence type="ECO:0000313" key="3">
    <source>
        <dbReference type="Proteomes" id="UP000204551"/>
    </source>
</evidence>
<sequence length="267" mass="29181">MGKTVIFNLAFLFFLSCGPKVDTNKLGQIREDDPILTEQEVNKLIDSENQMSVGTIGILVYDGFFNLDAFGPHSVLSGLIGTEVLLIAEKKGKVKTSSGVEIYVDNSIDEVEQLDILLIPGGTTGTVNTSKNDKILKWIRKIDSTSTFTTSVCTGAWILGEAGLLQNKKATTNWYRAKDRIESYGGKFLQERYVRDGKLWTSAGVSAGIDMSLALVNAIKGETYTKLLMLNLEYDPKPPVIGGSVNNTNKGLVNYMSQMYDSALGSK</sequence>
<dbReference type="InterPro" id="IPR052158">
    <property type="entry name" value="INH-QAR"/>
</dbReference>
<dbReference type="EMBL" id="CP022516">
    <property type="protein sequence ID" value="ASO08357.1"/>
    <property type="molecule type" value="Genomic_DNA"/>
</dbReference>
<geneLocation type="plasmid" evidence="3">
    <name>psms7</name>
</geneLocation>
<dbReference type="EC" id="4.2.1.103" evidence="2"/>
<dbReference type="InterPro" id="IPR029062">
    <property type="entry name" value="Class_I_gatase-like"/>
</dbReference>
<dbReference type="AlphaFoldDB" id="A0A221V421"/>
<reference evidence="2 3" key="1">
    <citation type="submission" date="2017-07" db="EMBL/GenBank/DDBJ databases">
        <title>Genome Sequence of Arenibacter algicola Strain SMS7 Isolated from a culture of the Diatom Skeletonema marinoi.</title>
        <authorList>
            <person name="Topel M."/>
            <person name="Pinder M.I.M."/>
            <person name="Johansson O.N."/>
            <person name="Kourtchenko O."/>
            <person name="Godhe A."/>
            <person name="Clarke A.K."/>
        </authorList>
    </citation>
    <scope>NUCLEOTIDE SEQUENCE [LARGE SCALE GENOMIC DNA]</scope>
    <source>
        <strain evidence="2 3">SMS7</strain>
        <plasmid evidence="3">Plasmid psms7</plasmid>
    </source>
</reference>
<evidence type="ECO:0000313" key="2">
    <source>
        <dbReference type="EMBL" id="ASO08357.1"/>
    </source>
</evidence>
<dbReference type="CDD" id="cd03139">
    <property type="entry name" value="GATase1_PfpI_2"/>
    <property type="match status" value="1"/>
</dbReference>
<dbReference type="InterPro" id="IPR002818">
    <property type="entry name" value="DJ-1/PfpI"/>
</dbReference>
<protein>
    <submittedName>
        <fullName evidence="2">Isonitrile hydratase</fullName>
        <ecNumber evidence="2">4.2.1.103</ecNumber>
    </submittedName>
</protein>
<dbReference type="KEGG" id="aalg:AREALGSMS7_04982"/>
<organism evidence="2 3">
    <name type="scientific">Arenibacter algicola</name>
    <dbReference type="NCBI Taxonomy" id="616991"/>
    <lineage>
        <taxon>Bacteria</taxon>
        <taxon>Pseudomonadati</taxon>
        <taxon>Bacteroidota</taxon>
        <taxon>Flavobacteriia</taxon>
        <taxon>Flavobacteriales</taxon>
        <taxon>Flavobacteriaceae</taxon>
        <taxon>Arenibacter</taxon>
    </lineage>
</organism>
<gene>
    <name evidence="2" type="ORF">AREALGSMS7_04982</name>
</gene>
<accession>A0A221V421</accession>
<dbReference type="Pfam" id="PF01965">
    <property type="entry name" value="DJ-1_PfpI"/>
    <property type="match status" value="1"/>
</dbReference>
<dbReference type="Gene3D" id="3.40.50.880">
    <property type="match status" value="1"/>
</dbReference>
<name>A0A221V421_9FLAO</name>
<dbReference type="SUPFAM" id="SSF52317">
    <property type="entry name" value="Class I glutamine amidotransferase-like"/>
    <property type="match status" value="1"/>
</dbReference>
<dbReference type="GO" id="GO:0050549">
    <property type="term" value="F:cyclohexyl-isocyanide hydratase activity"/>
    <property type="evidence" value="ECO:0007669"/>
    <property type="project" value="UniProtKB-EC"/>
</dbReference>
<dbReference type="Proteomes" id="UP000204551">
    <property type="component" value="Plasmid pSMS7"/>
</dbReference>
<dbReference type="PANTHER" id="PTHR43130:SF2">
    <property type="entry name" value="DJ-1_PFPI DOMAIN-CONTAINING PROTEIN"/>
    <property type="match status" value="1"/>
</dbReference>
<keyword evidence="2" id="KW-0456">Lyase</keyword>
<dbReference type="GO" id="GO:0006355">
    <property type="term" value="P:regulation of DNA-templated transcription"/>
    <property type="evidence" value="ECO:0007669"/>
    <property type="project" value="TreeGrafter"/>
</dbReference>